<name>F6PT25_CIOIN</name>
<accession>F6PT25</accession>
<keyword evidence="3" id="KW-1185">Reference proteome</keyword>
<dbReference type="InParanoid" id="F6PT25"/>
<organism evidence="2 3">
    <name type="scientific">Ciona intestinalis</name>
    <name type="common">Transparent sea squirt</name>
    <name type="synonym">Ascidia intestinalis</name>
    <dbReference type="NCBI Taxonomy" id="7719"/>
    <lineage>
        <taxon>Eukaryota</taxon>
        <taxon>Metazoa</taxon>
        <taxon>Chordata</taxon>
        <taxon>Tunicata</taxon>
        <taxon>Ascidiacea</taxon>
        <taxon>Phlebobranchia</taxon>
        <taxon>Cionidae</taxon>
        <taxon>Ciona</taxon>
    </lineage>
</organism>
<reference evidence="3" key="1">
    <citation type="journal article" date="2002" name="Science">
        <title>The draft genome of Ciona intestinalis: insights into chordate and vertebrate origins.</title>
        <authorList>
            <person name="Dehal P."/>
            <person name="Satou Y."/>
            <person name="Campbell R.K."/>
            <person name="Chapman J."/>
            <person name="Degnan B."/>
            <person name="De Tomaso A."/>
            <person name="Davidson B."/>
            <person name="Di Gregorio A."/>
            <person name="Gelpke M."/>
            <person name="Goodstein D.M."/>
            <person name="Harafuji N."/>
            <person name="Hastings K.E."/>
            <person name="Ho I."/>
            <person name="Hotta K."/>
            <person name="Huang W."/>
            <person name="Kawashima T."/>
            <person name="Lemaire P."/>
            <person name="Martinez D."/>
            <person name="Meinertzhagen I.A."/>
            <person name="Necula S."/>
            <person name="Nonaka M."/>
            <person name="Putnam N."/>
            <person name="Rash S."/>
            <person name="Saiga H."/>
            <person name="Satake M."/>
            <person name="Terry A."/>
            <person name="Yamada L."/>
            <person name="Wang H.G."/>
            <person name="Awazu S."/>
            <person name="Azumi K."/>
            <person name="Boore J."/>
            <person name="Branno M."/>
            <person name="Chin-Bow S."/>
            <person name="DeSantis R."/>
            <person name="Doyle S."/>
            <person name="Francino P."/>
            <person name="Keys D.N."/>
            <person name="Haga S."/>
            <person name="Hayashi H."/>
            <person name="Hino K."/>
            <person name="Imai K.S."/>
            <person name="Inaba K."/>
            <person name="Kano S."/>
            <person name="Kobayashi K."/>
            <person name="Kobayashi M."/>
            <person name="Lee B.I."/>
            <person name="Makabe K.W."/>
            <person name="Manohar C."/>
            <person name="Matassi G."/>
            <person name="Medina M."/>
            <person name="Mochizuki Y."/>
            <person name="Mount S."/>
            <person name="Morishita T."/>
            <person name="Miura S."/>
            <person name="Nakayama A."/>
            <person name="Nishizaka S."/>
            <person name="Nomoto H."/>
            <person name="Ohta F."/>
            <person name="Oishi K."/>
            <person name="Rigoutsos I."/>
            <person name="Sano M."/>
            <person name="Sasaki A."/>
            <person name="Sasakura Y."/>
            <person name="Shoguchi E."/>
            <person name="Shin-i T."/>
            <person name="Spagnuolo A."/>
            <person name="Stainier D."/>
            <person name="Suzuki M.M."/>
            <person name="Tassy O."/>
            <person name="Takatori N."/>
            <person name="Tokuoka M."/>
            <person name="Yagi K."/>
            <person name="Yoshizaki F."/>
            <person name="Wada S."/>
            <person name="Zhang C."/>
            <person name="Hyatt P.D."/>
            <person name="Larimer F."/>
            <person name="Detter C."/>
            <person name="Doggett N."/>
            <person name="Glavina T."/>
            <person name="Hawkins T."/>
            <person name="Richardson P."/>
            <person name="Lucas S."/>
            <person name="Kohara Y."/>
            <person name="Levine M."/>
            <person name="Satoh N."/>
            <person name="Rokhsar D.S."/>
        </authorList>
    </citation>
    <scope>NUCLEOTIDE SEQUENCE [LARGE SCALE GENOMIC DNA]</scope>
</reference>
<evidence type="ECO:0000313" key="3">
    <source>
        <dbReference type="Proteomes" id="UP000008144"/>
    </source>
</evidence>
<dbReference type="HOGENOM" id="CLU_640848_0_0_1"/>
<evidence type="ECO:0000256" key="1">
    <source>
        <dbReference type="SAM" id="Phobius"/>
    </source>
</evidence>
<protein>
    <submittedName>
        <fullName evidence="2">Uncharacterized LOC100182388</fullName>
    </submittedName>
</protein>
<keyword evidence="1" id="KW-0812">Transmembrane</keyword>
<dbReference type="Proteomes" id="UP000008144">
    <property type="component" value="Chromosome 9"/>
</dbReference>
<evidence type="ECO:0000313" key="2">
    <source>
        <dbReference type="Ensembl" id="ENSCINP00000023890.2"/>
    </source>
</evidence>
<gene>
    <name evidence="2" type="primary">LOC100182388</name>
</gene>
<proteinExistence type="predicted"/>
<dbReference type="EMBL" id="EAAA01002995">
    <property type="status" value="NOT_ANNOTATED_CDS"/>
    <property type="molecule type" value="Genomic_DNA"/>
</dbReference>
<dbReference type="GeneID" id="100182388"/>
<dbReference type="RefSeq" id="XP_026691792.1">
    <property type="nucleotide sequence ID" value="XM_026835991.1"/>
</dbReference>
<sequence length="428" mass="47253">MFAISCKSTDSYGSIDVTFQKPNVSDNGTIIGVNWDFTTVKQVIQITYCPDVVDSILTKPKHQNATYNEVAQVQCLSGLPLFKGAYGSLAMRKSPGRAITYTCGAHAEWEGPDVECWKGQTVDIQNSESRPFILALNTPTLFFCDVTGKDNYDVIMTVGTQRFSQKNNVAAILTPSVDDFNKTVECYSQRNISSKRQVPLWFLFPPQLLNRQTFVHYLCVGDASTAIVTFRSNPPITECGKVRVNKQGKSFTSFVLQSSGVTNFIKFIFPKLSKSDLGYYDVMVTSCEPVFSNKTIHIEIKECSTPVAVVTVHKPDSRITIGLSTVCACLVLLLLIAVTCIAVKRRNNAPHSSEQPRSQTPCRPAIPNASNSCNEYRQQQSADYCVISDRRGYVNMPLPGAQQSQNDPRFQGGASLDAGAYESYFIPG</sequence>
<reference evidence="2" key="2">
    <citation type="journal article" date="2008" name="Genome Biol.">
        <title>Improved genome assembly and evidence-based global gene model set for the chordate Ciona intestinalis: new insight into intron and operon populations.</title>
        <authorList>
            <person name="Satou Y."/>
            <person name="Mineta K."/>
            <person name="Ogasawara M."/>
            <person name="Sasakura Y."/>
            <person name="Shoguchi E."/>
            <person name="Ueno K."/>
            <person name="Yamada L."/>
            <person name="Matsumoto J."/>
            <person name="Wasserscheid J."/>
            <person name="Dewar K."/>
            <person name="Wiley G.B."/>
            <person name="Macmil S.L."/>
            <person name="Roe B.A."/>
            <person name="Zeller R.W."/>
            <person name="Hastings K.E."/>
            <person name="Lemaire P."/>
            <person name="Lindquist E."/>
            <person name="Endo T."/>
            <person name="Hotta K."/>
            <person name="Inaba K."/>
        </authorList>
    </citation>
    <scope>NUCLEOTIDE SEQUENCE [LARGE SCALE GENOMIC DNA]</scope>
    <source>
        <strain evidence="2">wild type</strain>
    </source>
</reference>
<dbReference type="Ensembl" id="ENSCINT00000024136.2">
    <property type="protein sequence ID" value="ENSCINP00000023890.2"/>
    <property type="gene ID" value="ENSCING00000012904.2"/>
</dbReference>
<reference evidence="2" key="4">
    <citation type="submission" date="2025-09" db="UniProtKB">
        <authorList>
            <consortium name="Ensembl"/>
        </authorList>
    </citation>
    <scope>IDENTIFICATION</scope>
</reference>
<keyword evidence="1" id="KW-1133">Transmembrane helix</keyword>
<reference evidence="2" key="3">
    <citation type="submission" date="2025-08" db="UniProtKB">
        <authorList>
            <consortium name="Ensembl"/>
        </authorList>
    </citation>
    <scope>IDENTIFICATION</scope>
</reference>
<keyword evidence="1" id="KW-0472">Membrane</keyword>
<feature type="transmembrane region" description="Helical" evidence="1">
    <location>
        <begin position="321"/>
        <end position="343"/>
    </location>
</feature>
<dbReference type="AlphaFoldDB" id="F6PT25"/>